<dbReference type="Proteomes" id="UP000263486">
    <property type="component" value="Unassembled WGS sequence"/>
</dbReference>
<evidence type="ECO:0000256" key="3">
    <source>
        <dbReference type="ARBA" id="ARBA00011977"/>
    </source>
</evidence>
<dbReference type="RefSeq" id="WP_114640798.1">
    <property type="nucleotide sequence ID" value="NZ_JAACIO010000001.1"/>
</dbReference>
<dbReference type="SUPFAM" id="SSF53335">
    <property type="entry name" value="S-adenosyl-L-methionine-dependent methyltransferases"/>
    <property type="match status" value="1"/>
</dbReference>
<dbReference type="EMBL" id="QUAJ01000001">
    <property type="protein sequence ID" value="REI43078.1"/>
    <property type="molecule type" value="Genomic_DNA"/>
</dbReference>
<dbReference type="InterPro" id="IPR029063">
    <property type="entry name" value="SAM-dependent_MTases_sf"/>
</dbReference>
<dbReference type="EC" id="2.1.1.33" evidence="3"/>
<dbReference type="PANTHER" id="PTHR23417">
    <property type="entry name" value="3-DEOXY-D-MANNO-OCTULOSONIC-ACID TRANSFERASE/TRNA GUANINE-N 7 - -METHYLTRANSFERASE"/>
    <property type="match status" value="1"/>
</dbReference>
<comment type="function">
    <text evidence="2">Catalyzes the formation of N(7)-methylguanine at position 46 (m7G46) in tRNA.</text>
</comment>
<name>A0ABX9KLT7_9FUSO</name>
<dbReference type="InterPro" id="IPR003358">
    <property type="entry name" value="tRNA_(Gua-N-7)_MeTrfase_Trmb"/>
</dbReference>
<accession>A0ABX9KLT7</accession>
<evidence type="ECO:0000313" key="8">
    <source>
        <dbReference type="EMBL" id="REI43078.1"/>
    </source>
</evidence>
<sequence length="238" mass="28504">MSNIKNDNNVGEMWKHFFNYERKHYNPYMVKLAEHPNHIMYDKEVMDSYKGKWNEFFKNEHPIYLEIGSGSGMFANNMCVRYPERNHMALEIRFKRLVLSARRSEKLGLDNLLFIKRRGEEITNFIGHEEMAGLYINFPDPWEGKEKNRILQPKLFALLDEILAKDGRLFFKTDHDKYYEDVLEFMPEVEGYEVVYHTADLHNSPLAEENIMTEFESLFTYKHQKNINYIEIKKLGKK</sequence>
<proteinExistence type="predicted"/>
<comment type="catalytic activity">
    <reaction evidence="1">
        <text>guanosine(46) in tRNA + S-adenosyl-L-methionine = N(7)-methylguanosine(46) in tRNA + S-adenosyl-L-homocysteine</text>
        <dbReference type="Rhea" id="RHEA:42708"/>
        <dbReference type="Rhea" id="RHEA-COMP:10188"/>
        <dbReference type="Rhea" id="RHEA-COMP:10189"/>
        <dbReference type="ChEBI" id="CHEBI:57856"/>
        <dbReference type="ChEBI" id="CHEBI:59789"/>
        <dbReference type="ChEBI" id="CHEBI:74269"/>
        <dbReference type="ChEBI" id="CHEBI:74480"/>
        <dbReference type="EC" id="2.1.1.33"/>
    </reaction>
</comment>
<dbReference type="NCBIfam" id="TIGR00091">
    <property type="entry name" value="tRNA (guanosine(46)-N7)-methyltransferase TrmB"/>
    <property type="match status" value="1"/>
</dbReference>
<dbReference type="PROSITE" id="PS51625">
    <property type="entry name" value="SAM_MT_TRMB"/>
    <property type="match status" value="1"/>
</dbReference>
<keyword evidence="7" id="KW-0819">tRNA processing</keyword>
<keyword evidence="9" id="KW-1185">Reference proteome</keyword>
<dbReference type="PANTHER" id="PTHR23417:SF14">
    <property type="entry name" value="PENTACOTRIPEPTIDE-REPEAT REGION OF PRORP DOMAIN-CONTAINING PROTEIN"/>
    <property type="match status" value="1"/>
</dbReference>
<evidence type="ECO:0000256" key="7">
    <source>
        <dbReference type="ARBA" id="ARBA00022694"/>
    </source>
</evidence>
<evidence type="ECO:0000256" key="4">
    <source>
        <dbReference type="ARBA" id="ARBA00022603"/>
    </source>
</evidence>
<keyword evidence="5 8" id="KW-0808">Transferase</keyword>
<keyword evidence="4 8" id="KW-0489">Methyltransferase</keyword>
<evidence type="ECO:0000256" key="5">
    <source>
        <dbReference type="ARBA" id="ARBA00022679"/>
    </source>
</evidence>
<dbReference type="NCBIfam" id="NF001080">
    <property type="entry name" value="PRK00121.2-2"/>
    <property type="match status" value="1"/>
</dbReference>
<comment type="caution">
    <text evidence="8">The sequence shown here is derived from an EMBL/GenBank/DDBJ whole genome shotgun (WGS) entry which is preliminary data.</text>
</comment>
<gene>
    <name evidence="8" type="ORF">DYH56_00050</name>
</gene>
<organism evidence="8 9">
    <name type="scientific">Psychrilyobacter piezotolerans</name>
    <dbReference type="NCBI Taxonomy" id="2293438"/>
    <lineage>
        <taxon>Bacteria</taxon>
        <taxon>Fusobacteriati</taxon>
        <taxon>Fusobacteriota</taxon>
        <taxon>Fusobacteriia</taxon>
        <taxon>Fusobacteriales</taxon>
        <taxon>Fusobacteriaceae</taxon>
        <taxon>Psychrilyobacter</taxon>
    </lineage>
</organism>
<keyword evidence="6" id="KW-0949">S-adenosyl-L-methionine</keyword>
<evidence type="ECO:0000313" key="9">
    <source>
        <dbReference type="Proteomes" id="UP000263486"/>
    </source>
</evidence>
<evidence type="ECO:0000256" key="6">
    <source>
        <dbReference type="ARBA" id="ARBA00022691"/>
    </source>
</evidence>
<reference evidence="8 9" key="1">
    <citation type="submission" date="2018-08" db="EMBL/GenBank/DDBJ databases">
        <title>Draft genome sequence of Psychrilyobacter sp. strain SD5 isolated from Black Sea water.</title>
        <authorList>
            <person name="Yadav S."/>
            <person name="Villanueva L."/>
            <person name="Damste J.S.S."/>
        </authorList>
    </citation>
    <scope>NUCLEOTIDE SEQUENCE [LARGE SCALE GENOMIC DNA]</scope>
    <source>
        <strain evidence="8 9">SD5</strain>
    </source>
</reference>
<dbReference type="GO" id="GO:0008176">
    <property type="term" value="F:tRNA (guanine(46)-N7)-methyltransferase activity"/>
    <property type="evidence" value="ECO:0007669"/>
    <property type="project" value="UniProtKB-EC"/>
</dbReference>
<dbReference type="Gene3D" id="3.40.50.150">
    <property type="entry name" value="Vaccinia Virus protein VP39"/>
    <property type="match status" value="1"/>
</dbReference>
<evidence type="ECO:0000256" key="2">
    <source>
        <dbReference type="ARBA" id="ARBA00003015"/>
    </source>
</evidence>
<evidence type="ECO:0000256" key="1">
    <source>
        <dbReference type="ARBA" id="ARBA00000142"/>
    </source>
</evidence>
<protein>
    <recommendedName>
        <fullName evidence="3">tRNA (guanine(46)-N(7))-methyltransferase</fullName>
        <ecNumber evidence="3">2.1.1.33</ecNumber>
    </recommendedName>
</protein>
<dbReference type="Pfam" id="PF02390">
    <property type="entry name" value="Methyltransf_4"/>
    <property type="match status" value="1"/>
</dbReference>